<protein>
    <submittedName>
        <fullName evidence="9">Cytochrome c biogenesis CcdA family protein</fullName>
    </submittedName>
</protein>
<organism evidence="9 10">
    <name type="scientific">Gleimia hominis</name>
    <dbReference type="NCBI Taxonomy" id="595468"/>
    <lineage>
        <taxon>Bacteria</taxon>
        <taxon>Bacillati</taxon>
        <taxon>Actinomycetota</taxon>
        <taxon>Actinomycetes</taxon>
        <taxon>Actinomycetales</taxon>
        <taxon>Actinomycetaceae</taxon>
        <taxon>Gleimia</taxon>
    </lineage>
</organism>
<feature type="transmembrane region" description="Helical" evidence="7">
    <location>
        <begin position="156"/>
        <end position="183"/>
    </location>
</feature>
<keyword evidence="4 7" id="KW-1133">Transmembrane helix</keyword>
<dbReference type="Pfam" id="PF02683">
    <property type="entry name" value="DsbD_TM"/>
    <property type="match status" value="1"/>
</dbReference>
<feature type="transmembrane region" description="Helical" evidence="7">
    <location>
        <begin position="74"/>
        <end position="96"/>
    </location>
</feature>
<dbReference type="Proteomes" id="UP001247542">
    <property type="component" value="Unassembled WGS sequence"/>
</dbReference>
<feature type="transmembrane region" description="Helical" evidence="7">
    <location>
        <begin position="6"/>
        <end position="32"/>
    </location>
</feature>
<evidence type="ECO:0000256" key="1">
    <source>
        <dbReference type="ARBA" id="ARBA00004141"/>
    </source>
</evidence>
<dbReference type="PANTHER" id="PTHR31272">
    <property type="entry name" value="CYTOCHROME C-TYPE BIOGENESIS PROTEIN HI_1454-RELATED"/>
    <property type="match status" value="1"/>
</dbReference>
<evidence type="ECO:0000256" key="4">
    <source>
        <dbReference type="ARBA" id="ARBA00022989"/>
    </source>
</evidence>
<feature type="transmembrane region" description="Helical" evidence="7">
    <location>
        <begin position="256"/>
        <end position="274"/>
    </location>
</feature>
<accession>A0ABU3I8Z6</accession>
<keyword evidence="10" id="KW-1185">Reference proteome</keyword>
<dbReference type="InterPro" id="IPR003834">
    <property type="entry name" value="Cyt_c_assmbl_TM_dom"/>
</dbReference>
<evidence type="ECO:0000256" key="3">
    <source>
        <dbReference type="ARBA" id="ARBA00022692"/>
    </source>
</evidence>
<name>A0ABU3I8Z6_9ACTO</name>
<feature type="transmembrane region" description="Helical" evidence="7">
    <location>
        <begin position="44"/>
        <end position="68"/>
    </location>
</feature>
<keyword evidence="3 7" id="KW-0812">Transmembrane</keyword>
<evidence type="ECO:0000256" key="6">
    <source>
        <dbReference type="SAM" id="MobiDB-lite"/>
    </source>
</evidence>
<dbReference type="RefSeq" id="WP_313271777.1">
    <property type="nucleotide sequence ID" value="NZ_JASXSX010000001.1"/>
</dbReference>
<reference evidence="9 10" key="1">
    <citation type="submission" date="2023-06" db="EMBL/GenBank/DDBJ databases">
        <title>Draft genome sequence of Gleimia hominis type strain CCUG 57540T.</title>
        <authorList>
            <person name="Salva-Serra F."/>
            <person name="Cardew S."/>
            <person name="Jensie Markopoulos S."/>
            <person name="Ohlen M."/>
            <person name="Inganas E."/>
            <person name="Svensson-Stadler L."/>
            <person name="Moore E.R.B."/>
        </authorList>
    </citation>
    <scope>NUCLEOTIDE SEQUENCE [LARGE SCALE GENOMIC DNA]</scope>
    <source>
        <strain evidence="9 10">CCUG 57540</strain>
    </source>
</reference>
<feature type="region of interest" description="Disordered" evidence="6">
    <location>
        <begin position="284"/>
        <end position="317"/>
    </location>
</feature>
<dbReference type="PANTHER" id="PTHR31272:SF4">
    <property type="entry name" value="CYTOCHROME C-TYPE BIOGENESIS PROTEIN HI_1454-RELATED"/>
    <property type="match status" value="1"/>
</dbReference>
<dbReference type="EMBL" id="JASXSX010000001">
    <property type="protein sequence ID" value="MDT3766683.1"/>
    <property type="molecule type" value="Genomic_DNA"/>
</dbReference>
<comment type="subcellular location">
    <subcellularLocation>
        <location evidence="1">Membrane</location>
        <topology evidence="1">Multi-pass membrane protein</topology>
    </subcellularLocation>
</comment>
<sequence>MEIGYLAAFLGGVLTLVAPCSALLLPAFFAYAFTSPRVLVSRTFALLLGILAVTVPMGAFAATIGGFIRSHTATIATVLGVLVLLFGIAHAFAVSLPTPAVASRLMARGTKRSANKAPSVLAVFALGAGYSLAAIGCSGPILGAVLAGAAWGGSTITGMALMVCFSLGMALPIGVLAWAWEAFDIAQKGWLRPRPVQVLGRSTTWLNLISGTIFALLGLVLIFTGGQINLPSLLDSSTQVAWETRILAVSKAVPPWVFPALLALLATYLIVRLWGKHSARKQTQAALEETTRSDRPGEVTAASTTQSRLEDSSDAAE</sequence>
<comment type="similarity">
    <text evidence="2">Belongs to the DsbD family.</text>
</comment>
<evidence type="ECO:0000313" key="10">
    <source>
        <dbReference type="Proteomes" id="UP001247542"/>
    </source>
</evidence>
<keyword evidence="5 7" id="KW-0472">Membrane</keyword>
<feature type="transmembrane region" description="Helical" evidence="7">
    <location>
        <begin position="117"/>
        <end position="150"/>
    </location>
</feature>
<evidence type="ECO:0000256" key="2">
    <source>
        <dbReference type="ARBA" id="ARBA00006143"/>
    </source>
</evidence>
<evidence type="ECO:0000313" key="9">
    <source>
        <dbReference type="EMBL" id="MDT3766683.1"/>
    </source>
</evidence>
<dbReference type="InterPro" id="IPR051790">
    <property type="entry name" value="Cytochrome_c-biogenesis_DsbD"/>
</dbReference>
<evidence type="ECO:0000256" key="5">
    <source>
        <dbReference type="ARBA" id="ARBA00023136"/>
    </source>
</evidence>
<evidence type="ECO:0000256" key="7">
    <source>
        <dbReference type="SAM" id="Phobius"/>
    </source>
</evidence>
<feature type="domain" description="Cytochrome C biogenesis protein transmembrane" evidence="8">
    <location>
        <begin position="6"/>
        <end position="179"/>
    </location>
</feature>
<proteinExistence type="inferred from homology"/>
<evidence type="ECO:0000259" key="8">
    <source>
        <dbReference type="Pfam" id="PF02683"/>
    </source>
</evidence>
<gene>
    <name evidence="9" type="ORF">QS713_01195</name>
</gene>
<comment type="caution">
    <text evidence="9">The sequence shown here is derived from an EMBL/GenBank/DDBJ whole genome shotgun (WGS) entry which is preliminary data.</text>
</comment>
<feature type="transmembrane region" description="Helical" evidence="7">
    <location>
        <begin position="204"/>
        <end position="224"/>
    </location>
</feature>